<dbReference type="InterPro" id="IPR016936">
    <property type="entry name" value="UCP029693"/>
</dbReference>
<gene>
    <name evidence="3" type="ORF">BDK63_003114</name>
</gene>
<dbReference type="Proteomes" id="UP000553442">
    <property type="component" value="Unassembled WGS sequence"/>
</dbReference>
<dbReference type="Pfam" id="PF10095">
    <property type="entry name" value="DUF2333"/>
    <property type="match status" value="1"/>
</dbReference>
<keyword evidence="2" id="KW-1133">Transmembrane helix</keyword>
<name>A0A7W5K5D8_9GAMM</name>
<accession>A0A7W5K5D8</accession>
<keyword evidence="4" id="KW-1185">Reference proteome</keyword>
<evidence type="ECO:0000256" key="2">
    <source>
        <dbReference type="SAM" id="Phobius"/>
    </source>
</evidence>
<feature type="transmembrane region" description="Helical" evidence="2">
    <location>
        <begin position="30"/>
        <end position="48"/>
    </location>
</feature>
<feature type="compositionally biased region" description="Low complexity" evidence="1">
    <location>
        <begin position="369"/>
        <end position="379"/>
    </location>
</feature>
<proteinExistence type="predicted"/>
<feature type="compositionally biased region" description="Pro residues" evidence="1">
    <location>
        <begin position="334"/>
        <end position="350"/>
    </location>
</feature>
<keyword evidence="2" id="KW-0472">Membrane</keyword>
<evidence type="ECO:0000256" key="1">
    <source>
        <dbReference type="SAM" id="MobiDB-lite"/>
    </source>
</evidence>
<keyword evidence="2" id="KW-0812">Transmembrane</keyword>
<evidence type="ECO:0000313" key="4">
    <source>
        <dbReference type="Proteomes" id="UP000553442"/>
    </source>
</evidence>
<evidence type="ECO:0008006" key="5">
    <source>
        <dbReference type="Google" id="ProtNLM"/>
    </source>
</evidence>
<sequence length="392" mass="41962">MAWMGKAGARRRRSNEVLERPQYGWIWKPLLTLLGLYLVVTVGLGIWWSQAPAPFDVEQATLERRGEAALEPAARGAVTTATLAATVATLLDKPGGYLRNDIAPPGLWLDNMPHWELGVLNQARDLARALPGMTAGSPDALEVASERLMGDDRDWFYPSTEQRLEEAVEALDAYLATLGEPDPAGLVAGLGLAAWLAGVAERLDDLGLRLSASVGQRGALRGLDVDADALPPRTPWHRVDDIFFEARGTGWGLLHLLEGVHRDQADVLAEAGADAAWERLIAELAMTQRRLWSPLVLNGSGFGPFANHSLVMAHHVIRARDAASALAERLEALPSPPAAPDEAPPAPVEPPVVEVEQSDDADVAPPPEALAEPDAAPEALADEVAEEAATTE</sequence>
<organism evidence="3 4">
    <name type="scientific">Halomonas campaniensis</name>
    <dbReference type="NCBI Taxonomy" id="213554"/>
    <lineage>
        <taxon>Bacteria</taxon>
        <taxon>Pseudomonadati</taxon>
        <taxon>Pseudomonadota</taxon>
        <taxon>Gammaproteobacteria</taxon>
        <taxon>Oceanospirillales</taxon>
        <taxon>Halomonadaceae</taxon>
        <taxon>Halomonas</taxon>
    </lineage>
</organism>
<protein>
    <recommendedName>
        <fullName evidence="5">DUF2333 domain-containing protein</fullName>
    </recommendedName>
</protein>
<dbReference type="EMBL" id="JACHZF010000026">
    <property type="protein sequence ID" value="MBB3332220.1"/>
    <property type="molecule type" value="Genomic_DNA"/>
</dbReference>
<feature type="region of interest" description="Disordered" evidence="1">
    <location>
        <begin position="334"/>
        <end position="392"/>
    </location>
</feature>
<comment type="caution">
    <text evidence="3">The sequence shown here is derived from an EMBL/GenBank/DDBJ whole genome shotgun (WGS) entry which is preliminary data.</text>
</comment>
<reference evidence="3 4" key="1">
    <citation type="submission" date="2020-08" db="EMBL/GenBank/DDBJ databases">
        <title>Genomic Encyclopedia of Archaeal and Bacterial Type Strains, Phase II (KMG-II): from individual species to whole genera.</title>
        <authorList>
            <person name="Goeker M."/>
        </authorList>
    </citation>
    <scope>NUCLEOTIDE SEQUENCE [LARGE SCALE GENOMIC DNA]</scope>
    <source>
        <strain evidence="3 4">5AG</strain>
    </source>
</reference>
<dbReference type="RefSeq" id="WP_221202650.1">
    <property type="nucleotide sequence ID" value="NZ_JACHZF010000026.1"/>
</dbReference>
<evidence type="ECO:0000313" key="3">
    <source>
        <dbReference type="EMBL" id="MBB3332220.1"/>
    </source>
</evidence>
<dbReference type="AlphaFoldDB" id="A0A7W5K5D8"/>